<dbReference type="Proteomes" id="UP000192656">
    <property type="component" value="Unassembled WGS sequence"/>
</dbReference>
<feature type="chain" id="PRO_5012099732" description="Nickel/cobalt transporter regulator" evidence="1">
    <location>
        <begin position="23"/>
        <end position="91"/>
    </location>
</feature>
<keyword evidence="3" id="KW-1185">Reference proteome</keyword>
<gene>
    <name evidence="2" type="ORF">SAMN06297251_13917</name>
</gene>
<name>A0A1W2EWJ4_9HYPH</name>
<reference evidence="2 3" key="1">
    <citation type="submission" date="2017-04" db="EMBL/GenBank/DDBJ databases">
        <authorList>
            <person name="Afonso C.L."/>
            <person name="Miller P.J."/>
            <person name="Scott M.A."/>
            <person name="Spackman E."/>
            <person name="Goraichik I."/>
            <person name="Dimitrov K.M."/>
            <person name="Suarez D.L."/>
            <person name="Swayne D.E."/>
        </authorList>
    </citation>
    <scope>NUCLEOTIDE SEQUENCE [LARGE SCALE GENOMIC DNA]</scope>
    <source>
        <strain evidence="2 3">CGMCC 1.10972</strain>
    </source>
</reference>
<evidence type="ECO:0008006" key="4">
    <source>
        <dbReference type="Google" id="ProtNLM"/>
    </source>
</evidence>
<evidence type="ECO:0000256" key="1">
    <source>
        <dbReference type="SAM" id="SignalP"/>
    </source>
</evidence>
<sequence length="91" mass="9764">MKHLILAATLAASSVLAVPAVAQDKGDIMSYALSHPVDNTSLPYPPALGDSVPQSVSLQRVEGVPNFGYFYFRGQPVLVDLRTRAIVRIGQ</sequence>
<protein>
    <recommendedName>
        <fullName evidence="4">Nickel/cobalt transporter regulator</fullName>
    </recommendedName>
</protein>
<dbReference type="AlphaFoldDB" id="A0A1W2EWJ4"/>
<organism evidence="2 3">
    <name type="scientific">Fulvimarina manganoxydans</name>
    <dbReference type="NCBI Taxonomy" id="937218"/>
    <lineage>
        <taxon>Bacteria</taxon>
        <taxon>Pseudomonadati</taxon>
        <taxon>Pseudomonadota</taxon>
        <taxon>Alphaproteobacteria</taxon>
        <taxon>Hyphomicrobiales</taxon>
        <taxon>Aurantimonadaceae</taxon>
        <taxon>Fulvimarina</taxon>
    </lineage>
</organism>
<proteinExistence type="predicted"/>
<accession>A0A1W2EWJ4</accession>
<evidence type="ECO:0000313" key="2">
    <source>
        <dbReference type="EMBL" id="SMD13912.1"/>
    </source>
</evidence>
<dbReference type="RefSeq" id="WP_084413092.1">
    <property type="nucleotide sequence ID" value="NZ_FWXR01000039.1"/>
</dbReference>
<dbReference type="EMBL" id="FWXR01000039">
    <property type="protein sequence ID" value="SMD13912.1"/>
    <property type="molecule type" value="Genomic_DNA"/>
</dbReference>
<dbReference type="OrthoDB" id="102964at2"/>
<keyword evidence="1" id="KW-0732">Signal</keyword>
<evidence type="ECO:0000313" key="3">
    <source>
        <dbReference type="Proteomes" id="UP000192656"/>
    </source>
</evidence>
<feature type="signal peptide" evidence="1">
    <location>
        <begin position="1"/>
        <end position="22"/>
    </location>
</feature>